<dbReference type="PANTHER" id="PTHR41913">
    <property type="entry name" value="DUF1684 DOMAIN-CONTAINING PROTEIN"/>
    <property type="match status" value="1"/>
</dbReference>
<gene>
    <name evidence="1" type="ORF">EDF64_103261</name>
</gene>
<evidence type="ECO:0000313" key="1">
    <source>
        <dbReference type="EMBL" id="TDN45337.1"/>
    </source>
</evidence>
<protein>
    <recommendedName>
        <fullName evidence="3">DUF1684 domain-containing protein</fullName>
    </recommendedName>
</protein>
<accession>A0A4R6DKP4</accession>
<comment type="caution">
    <text evidence="1">The sequence shown here is derived from an EMBL/GenBank/DDBJ whole genome shotgun (WGS) entry which is preliminary data.</text>
</comment>
<evidence type="ECO:0008006" key="3">
    <source>
        <dbReference type="Google" id="ProtNLM"/>
    </source>
</evidence>
<dbReference type="Proteomes" id="UP000295764">
    <property type="component" value="Unassembled WGS sequence"/>
</dbReference>
<sequence>MSQTQEPGTDDRVHSTLATVDWRRMTFDLYRRVRATGDPETAHAMWRETRDAMFGEHPASPLLDEDARDFESLPVPDYDPSWRFRARIEPAESVAMDVETGTDGIVHFDRLGVVTLPGVGSLDVWAHGGYAGGVFIPVKDASAGKARGTYGGGRYLVDTIKGADLGGDDGEIVLDFNFAYNPSCAYDPAWACPLAPPGNTVAVPIPVGEQYDF</sequence>
<reference evidence="1 2" key="1">
    <citation type="submission" date="2019-03" db="EMBL/GenBank/DDBJ databases">
        <title>Genomic analyses of the natural microbiome of Caenorhabditis elegans.</title>
        <authorList>
            <person name="Samuel B."/>
        </authorList>
    </citation>
    <scope>NUCLEOTIDE SEQUENCE [LARGE SCALE GENOMIC DNA]</scope>
    <source>
        <strain evidence="1 2">JUb65</strain>
    </source>
</reference>
<dbReference type="PANTHER" id="PTHR41913:SF1">
    <property type="entry name" value="DUF1684 DOMAIN-CONTAINING PROTEIN"/>
    <property type="match status" value="1"/>
</dbReference>
<proteinExistence type="predicted"/>
<dbReference type="Pfam" id="PF07920">
    <property type="entry name" value="DUF1684"/>
    <property type="match status" value="1"/>
</dbReference>
<dbReference type="InterPro" id="IPR012467">
    <property type="entry name" value="DUF1684"/>
</dbReference>
<dbReference type="AlphaFoldDB" id="A0A4R6DKP4"/>
<name>A0A4R6DKP4_9MICO</name>
<dbReference type="EMBL" id="SNVW01000003">
    <property type="protein sequence ID" value="TDN45337.1"/>
    <property type="molecule type" value="Genomic_DNA"/>
</dbReference>
<organism evidence="1 2">
    <name type="scientific">Curtobacterium flaccumfaciens</name>
    <dbReference type="NCBI Taxonomy" id="2035"/>
    <lineage>
        <taxon>Bacteria</taxon>
        <taxon>Bacillati</taxon>
        <taxon>Actinomycetota</taxon>
        <taxon>Actinomycetes</taxon>
        <taxon>Micrococcales</taxon>
        <taxon>Microbacteriaceae</taxon>
        <taxon>Curtobacterium</taxon>
    </lineage>
</organism>
<evidence type="ECO:0000313" key="2">
    <source>
        <dbReference type="Proteomes" id="UP000295764"/>
    </source>
</evidence>